<gene>
    <name evidence="1" type="ORF">Lepto782_04765</name>
</gene>
<name>A0AAP9WAL1_LEPIR</name>
<protein>
    <submittedName>
        <fullName evidence="1">Uncharacterized protein</fullName>
    </submittedName>
</protein>
<organism evidence="1 2">
    <name type="scientific">Leptospira interrogans serovar Canicola</name>
    <dbReference type="NCBI Taxonomy" id="211880"/>
    <lineage>
        <taxon>Bacteria</taxon>
        <taxon>Pseudomonadati</taxon>
        <taxon>Spirochaetota</taxon>
        <taxon>Spirochaetia</taxon>
        <taxon>Leptospirales</taxon>
        <taxon>Leptospiraceae</taxon>
        <taxon>Leptospira</taxon>
    </lineage>
</organism>
<dbReference type="Proteomes" id="UP000663124">
    <property type="component" value="Chromosome 1"/>
</dbReference>
<dbReference type="AlphaFoldDB" id="A0AAP9WAL1"/>
<sequence length="98" mass="11691">MKKLITRTMLMLSIFLLDYCTHTPIFNSHLTNCSLYLMELIILYNPNRKIPLTTDEQFVADTLLTYYLGHCNGQNSKKHERRRNSDPIYRLMDKNDNY</sequence>
<proteinExistence type="predicted"/>
<accession>A0AAP9WAL1</accession>
<dbReference type="EMBL" id="CP043884">
    <property type="protein sequence ID" value="QOI41657.1"/>
    <property type="molecule type" value="Genomic_DNA"/>
</dbReference>
<evidence type="ECO:0000313" key="1">
    <source>
        <dbReference type="EMBL" id="QOI41657.1"/>
    </source>
</evidence>
<evidence type="ECO:0000313" key="2">
    <source>
        <dbReference type="Proteomes" id="UP000663124"/>
    </source>
</evidence>
<reference evidence="1" key="1">
    <citation type="submission" date="2019-09" db="EMBL/GenBank/DDBJ databases">
        <title>Comparative Genomics of Leptospira interrogans Reveals Genome Plasticity - A Common Adaptive Strategy for Survival in Various Hosts.</title>
        <authorList>
            <person name="Ramli S.R."/>
            <person name="Bunk B."/>
            <person name="Goris M."/>
            <person name="Bhuju S."/>
            <person name="Jarek M."/>
            <person name="Sproer C."/>
            <person name="Mustakim S."/>
            <person name="Strommenger B."/>
            <person name="Pessler F."/>
        </authorList>
    </citation>
    <scope>NUCLEOTIDE SEQUENCE</scope>
    <source>
        <strain evidence="1">782</strain>
    </source>
</reference>